<sequence>MINNVTDPTSCNVYTTAGKRDKKRNCPTISLVDVQAEVKRSLMVSFTFANPDDNYKVLLEEGSSNIWEIDYVKDGKLEKVAGKVDNFEFWTNKHYGISTYLANGIIQKDSKIVVRFDCSMDFRKKLVAIDLHNIRRLRPLGAVDESEIVQDSDSNTIKLSKNAYNFIKNYFPTEFRNITELGKTLNTDIVEYTDSMFEGALSLNKLDALDLTKVKSAKHMFRDCSNLPQVIMLTSDKLMDAEGMFYGCTKLNNVELDTSGLQNGKEMFHNCRSLQHLKLNVDKLTNTENMFLGCTRLEDLRFDGKLHTAMNLQDCPLNQESIKSILESLSLSGPDENKVLRFRPTTMDGSLEPLAVAATKAGWDIRGLSFNRDEEVEDISIDILAHYNMGKRGQ</sequence>
<dbReference type="InterPro" id="IPR032675">
    <property type="entry name" value="LRR_dom_sf"/>
</dbReference>
<evidence type="ECO:0008006" key="2">
    <source>
        <dbReference type="Google" id="ProtNLM"/>
    </source>
</evidence>
<dbReference type="Gene3D" id="3.80.10.10">
    <property type="entry name" value="Ribonuclease Inhibitor"/>
    <property type="match status" value="1"/>
</dbReference>
<dbReference type="InterPro" id="IPR026906">
    <property type="entry name" value="LRR_5"/>
</dbReference>
<organism evidence="1">
    <name type="scientific">Myoviridae sp. ctYA416</name>
    <dbReference type="NCBI Taxonomy" id="2825125"/>
    <lineage>
        <taxon>Viruses</taxon>
        <taxon>Duplodnaviria</taxon>
        <taxon>Heunggongvirae</taxon>
        <taxon>Uroviricota</taxon>
        <taxon>Caudoviricetes</taxon>
    </lineage>
</organism>
<proteinExistence type="predicted"/>
<reference evidence="1" key="1">
    <citation type="journal article" date="2021" name="Proc. Natl. Acad. Sci. U.S.A.">
        <title>A Catalog of Tens of Thousands of Viruses from Human Metagenomes Reveals Hidden Associations with Chronic Diseases.</title>
        <authorList>
            <person name="Tisza M.J."/>
            <person name="Buck C.B."/>
        </authorList>
    </citation>
    <scope>NUCLEOTIDE SEQUENCE</scope>
    <source>
        <strain evidence="1">CtYA416</strain>
    </source>
</reference>
<evidence type="ECO:0000313" key="1">
    <source>
        <dbReference type="EMBL" id="DAF97689.1"/>
    </source>
</evidence>
<protein>
    <recommendedName>
        <fullName evidence="2">BspA family leucine-rich repeat surface protein</fullName>
    </recommendedName>
</protein>
<dbReference type="EMBL" id="BK016136">
    <property type="protein sequence ID" value="DAF97689.1"/>
    <property type="molecule type" value="Genomic_DNA"/>
</dbReference>
<dbReference type="Pfam" id="PF13306">
    <property type="entry name" value="LRR_5"/>
    <property type="match status" value="1"/>
</dbReference>
<dbReference type="SUPFAM" id="SSF52058">
    <property type="entry name" value="L domain-like"/>
    <property type="match status" value="1"/>
</dbReference>
<name>A0A8S5UT58_9CAUD</name>
<accession>A0A8S5UT58</accession>